<keyword evidence="4 10" id="KW-0547">Nucleotide-binding</keyword>
<protein>
    <recommendedName>
        <fullName evidence="10">Aspartyl/glutamyl-tRNA(Asn/Gln) amidotransferase subunit B</fullName>
        <shortName evidence="10">Asp/Glu-ADT subunit B</shortName>
        <ecNumber evidence="10">6.3.5.-</ecNumber>
    </recommendedName>
</protein>
<dbReference type="PROSITE" id="PS01234">
    <property type="entry name" value="GATB"/>
    <property type="match status" value="1"/>
</dbReference>
<feature type="region of interest" description="Disordered" evidence="11">
    <location>
        <begin position="126"/>
        <end position="149"/>
    </location>
</feature>
<dbReference type="Pfam" id="PF02934">
    <property type="entry name" value="GatB_N"/>
    <property type="match status" value="1"/>
</dbReference>
<dbReference type="EC" id="6.3.5.-" evidence="10"/>
<evidence type="ECO:0000256" key="5">
    <source>
        <dbReference type="ARBA" id="ARBA00022840"/>
    </source>
</evidence>
<dbReference type="GO" id="GO:0050566">
    <property type="term" value="F:asparaginyl-tRNA synthase (glutamine-hydrolyzing) activity"/>
    <property type="evidence" value="ECO:0007669"/>
    <property type="project" value="RHEA"/>
</dbReference>
<proteinExistence type="inferred from homology"/>
<dbReference type="InterPro" id="IPR003789">
    <property type="entry name" value="Asn/Gln_tRNA_amidoTrase-B-like"/>
</dbReference>
<dbReference type="InterPro" id="IPR017958">
    <property type="entry name" value="Gln-tRNA_amidoTrfase_suB_CS"/>
</dbReference>
<dbReference type="PANTHER" id="PTHR11659:SF0">
    <property type="entry name" value="GLUTAMYL-TRNA(GLN) AMIDOTRANSFERASE SUBUNIT B, MITOCHONDRIAL"/>
    <property type="match status" value="1"/>
</dbReference>
<evidence type="ECO:0000256" key="11">
    <source>
        <dbReference type="SAM" id="MobiDB-lite"/>
    </source>
</evidence>
<dbReference type="SUPFAM" id="SSF55931">
    <property type="entry name" value="Glutamine synthetase/guanido kinase"/>
    <property type="match status" value="1"/>
</dbReference>
<dbReference type="GO" id="GO:0006412">
    <property type="term" value="P:translation"/>
    <property type="evidence" value="ECO:0007669"/>
    <property type="project" value="UniProtKB-UniRule"/>
</dbReference>
<evidence type="ECO:0000256" key="3">
    <source>
        <dbReference type="ARBA" id="ARBA00022598"/>
    </source>
</evidence>
<evidence type="ECO:0000256" key="10">
    <source>
        <dbReference type="HAMAP-Rule" id="MF_00121"/>
    </source>
</evidence>
<dbReference type="AlphaFoldDB" id="A0A1G2CLM7"/>
<dbReference type="Proteomes" id="UP000178348">
    <property type="component" value="Unassembled WGS sequence"/>
</dbReference>
<feature type="domain" description="Asn/Gln amidotransferase" evidence="12">
    <location>
        <begin position="339"/>
        <end position="499"/>
    </location>
</feature>
<dbReference type="Gene3D" id="1.10.10.410">
    <property type="match status" value="1"/>
</dbReference>
<dbReference type="NCBIfam" id="TIGR00133">
    <property type="entry name" value="gatB"/>
    <property type="match status" value="1"/>
</dbReference>
<feature type="compositionally biased region" description="Basic and acidic residues" evidence="11">
    <location>
        <begin position="134"/>
        <end position="144"/>
    </location>
</feature>
<dbReference type="SMART" id="SM00845">
    <property type="entry name" value="GatB_Yqey"/>
    <property type="match status" value="1"/>
</dbReference>
<sequence length="500" mass="55570">MNNYTPTIGLEVHAELKTQTKMFCGCKNDPSEQHPNLNVCPVCLGHPGTLPTINKEAVKLVIRAGLAIGAKINPVTKFDRKNYFYPDLPKGYQISQYDQPLVLGGELAGVEITRIHLEEDAGKLLHGSNLPHNDNNHNNDESSYRHGQSSSYSLVDYNRTGVPLMELVTEPVIKSAAQAVAFAKEYQLLLRYIGVSDADLERGQMRFDANVSLSATDKLGTRSEIKNLNSFAALEAAVNYEIKRQAEVLDSGKEVHQETRGWDPVKLATKSQRSKEEAHDYRYFPEPDLPSFETKEFDIERLRAEMPELPEAKRRRFAREFGLSSAQADSLVADKSLADFFESAVSELATRDELSTSKIEKRPQELLYNYLTSDLAGLMNETGVPFGEIKINPEELAHLVDLIADGKIMSRQAKDILRKMFETGEDPETILEAEGLHTVSDEGELEGTVREVIAENPAAVADYKKGKAASLQFLIGKGMSKLKGKGNPGVLKQLFEKELS</sequence>
<evidence type="ECO:0000256" key="9">
    <source>
        <dbReference type="ARBA" id="ARBA00047913"/>
    </source>
</evidence>
<dbReference type="EMBL" id="MHLB01000042">
    <property type="protein sequence ID" value="OGZ01328.1"/>
    <property type="molecule type" value="Genomic_DNA"/>
</dbReference>
<dbReference type="InterPro" id="IPR006075">
    <property type="entry name" value="Asn/Gln-tRNA_Trfase_suB/E_cat"/>
</dbReference>
<dbReference type="PANTHER" id="PTHR11659">
    <property type="entry name" value="GLUTAMYL-TRNA GLN AMIDOTRANSFERASE SUBUNIT B MITOCHONDRIAL AND PROKARYOTIC PET112-RELATED"/>
    <property type="match status" value="1"/>
</dbReference>
<evidence type="ECO:0000256" key="7">
    <source>
        <dbReference type="ARBA" id="ARBA00024799"/>
    </source>
</evidence>
<dbReference type="NCBIfam" id="NF004012">
    <property type="entry name" value="PRK05477.1-2"/>
    <property type="match status" value="1"/>
</dbReference>
<evidence type="ECO:0000256" key="2">
    <source>
        <dbReference type="ARBA" id="ARBA00011123"/>
    </source>
</evidence>
<dbReference type="FunFam" id="1.10.10.410:FF:000001">
    <property type="entry name" value="Aspartyl/glutamyl-tRNA(Asn/Gln) amidotransferase subunit B"/>
    <property type="match status" value="1"/>
</dbReference>
<keyword evidence="3 10" id="KW-0436">Ligase</keyword>
<name>A0A1G2CLM7_9BACT</name>
<comment type="catalytic activity">
    <reaction evidence="9 10">
        <text>L-glutamyl-tRNA(Gln) + L-glutamine + ATP + H2O = L-glutaminyl-tRNA(Gln) + L-glutamate + ADP + phosphate + H(+)</text>
        <dbReference type="Rhea" id="RHEA:17521"/>
        <dbReference type="Rhea" id="RHEA-COMP:9681"/>
        <dbReference type="Rhea" id="RHEA-COMP:9684"/>
        <dbReference type="ChEBI" id="CHEBI:15377"/>
        <dbReference type="ChEBI" id="CHEBI:15378"/>
        <dbReference type="ChEBI" id="CHEBI:29985"/>
        <dbReference type="ChEBI" id="CHEBI:30616"/>
        <dbReference type="ChEBI" id="CHEBI:43474"/>
        <dbReference type="ChEBI" id="CHEBI:58359"/>
        <dbReference type="ChEBI" id="CHEBI:78520"/>
        <dbReference type="ChEBI" id="CHEBI:78521"/>
        <dbReference type="ChEBI" id="CHEBI:456216"/>
    </reaction>
</comment>
<dbReference type="InterPro" id="IPR023168">
    <property type="entry name" value="GatB_Yqey_C_2"/>
</dbReference>
<comment type="caution">
    <text evidence="13">The sequence shown here is derived from an EMBL/GenBank/DDBJ whole genome shotgun (WGS) entry which is preliminary data.</text>
</comment>
<evidence type="ECO:0000259" key="12">
    <source>
        <dbReference type="SMART" id="SM00845"/>
    </source>
</evidence>
<dbReference type="HAMAP" id="MF_00121">
    <property type="entry name" value="GatB"/>
    <property type="match status" value="1"/>
</dbReference>
<evidence type="ECO:0000313" key="13">
    <source>
        <dbReference type="EMBL" id="OGZ01328.1"/>
    </source>
</evidence>
<accession>A0A1G2CLM7</accession>
<evidence type="ECO:0000256" key="1">
    <source>
        <dbReference type="ARBA" id="ARBA00005306"/>
    </source>
</evidence>
<comment type="similarity">
    <text evidence="1 10">Belongs to the GatB/GatE family. GatB subfamily.</text>
</comment>
<dbReference type="InterPro" id="IPR017959">
    <property type="entry name" value="Asn/Gln-tRNA_amidoTrfase_suB/E"/>
</dbReference>
<evidence type="ECO:0000256" key="8">
    <source>
        <dbReference type="ARBA" id="ARBA00047380"/>
    </source>
</evidence>
<dbReference type="InterPro" id="IPR018027">
    <property type="entry name" value="Asn/Gln_amidotransferase"/>
</dbReference>
<dbReference type="Gene3D" id="1.10.150.380">
    <property type="entry name" value="GatB domain, N-terminal subdomain"/>
    <property type="match status" value="1"/>
</dbReference>
<comment type="catalytic activity">
    <reaction evidence="8 10">
        <text>L-aspartyl-tRNA(Asn) + L-glutamine + ATP + H2O = L-asparaginyl-tRNA(Asn) + L-glutamate + ADP + phosphate + 2 H(+)</text>
        <dbReference type="Rhea" id="RHEA:14513"/>
        <dbReference type="Rhea" id="RHEA-COMP:9674"/>
        <dbReference type="Rhea" id="RHEA-COMP:9677"/>
        <dbReference type="ChEBI" id="CHEBI:15377"/>
        <dbReference type="ChEBI" id="CHEBI:15378"/>
        <dbReference type="ChEBI" id="CHEBI:29985"/>
        <dbReference type="ChEBI" id="CHEBI:30616"/>
        <dbReference type="ChEBI" id="CHEBI:43474"/>
        <dbReference type="ChEBI" id="CHEBI:58359"/>
        <dbReference type="ChEBI" id="CHEBI:78515"/>
        <dbReference type="ChEBI" id="CHEBI:78516"/>
        <dbReference type="ChEBI" id="CHEBI:456216"/>
    </reaction>
</comment>
<evidence type="ECO:0000313" key="14">
    <source>
        <dbReference type="Proteomes" id="UP000178348"/>
    </source>
</evidence>
<comment type="subunit">
    <text evidence="2 10">Heterotrimer of A, B and C subunits.</text>
</comment>
<evidence type="ECO:0000256" key="6">
    <source>
        <dbReference type="ARBA" id="ARBA00022917"/>
    </source>
</evidence>
<dbReference type="SUPFAM" id="SSF89095">
    <property type="entry name" value="GatB/YqeY motif"/>
    <property type="match status" value="1"/>
</dbReference>
<dbReference type="GO" id="GO:0070681">
    <property type="term" value="P:glutaminyl-tRNAGln biosynthesis via transamidation"/>
    <property type="evidence" value="ECO:0007669"/>
    <property type="project" value="TreeGrafter"/>
</dbReference>
<organism evidence="13 14">
    <name type="scientific">Candidatus Liptonbacteria bacterium RIFCSPLOWO2_01_FULL_53_13</name>
    <dbReference type="NCBI Taxonomy" id="1798651"/>
    <lineage>
        <taxon>Bacteria</taxon>
        <taxon>Candidatus Liptoniibacteriota</taxon>
    </lineage>
</organism>
<keyword evidence="6 10" id="KW-0648">Protein biosynthesis</keyword>
<evidence type="ECO:0000256" key="4">
    <source>
        <dbReference type="ARBA" id="ARBA00022741"/>
    </source>
</evidence>
<dbReference type="GO" id="GO:0005524">
    <property type="term" value="F:ATP binding"/>
    <property type="evidence" value="ECO:0007669"/>
    <property type="project" value="UniProtKB-KW"/>
</dbReference>
<dbReference type="InterPro" id="IPR042114">
    <property type="entry name" value="GatB_C_1"/>
</dbReference>
<reference evidence="13 14" key="1">
    <citation type="journal article" date="2016" name="Nat. Commun.">
        <title>Thousands of microbial genomes shed light on interconnected biogeochemical processes in an aquifer system.</title>
        <authorList>
            <person name="Anantharaman K."/>
            <person name="Brown C.T."/>
            <person name="Hug L.A."/>
            <person name="Sharon I."/>
            <person name="Castelle C.J."/>
            <person name="Probst A.J."/>
            <person name="Thomas B.C."/>
            <person name="Singh A."/>
            <person name="Wilkins M.J."/>
            <person name="Karaoz U."/>
            <person name="Brodie E.L."/>
            <person name="Williams K.H."/>
            <person name="Hubbard S.S."/>
            <person name="Banfield J.F."/>
        </authorList>
    </citation>
    <scope>NUCLEOTIDE SEQUENCE [LARGE SCALE GENOMIC DNA]</scope>
</reference>
<dbReference type="InterPro" id="IPR004413">
    <property type="entry name" value="GatB"/>
</dbReference>
<keyword evidence="5 10" id="KW-0067">ATP-binding</keyword>
<dbReference type="InterPro" id="IPR014746">
    <property type="entry name" value="Gln_synth/guanido_kin_cat_dom"/>
</dbReference>
<gene>
    <name evidence="10" type="primary">gatB</name>
    <name evidence="13" type="ORF">A2946_00305</name>
</gene>
<dbReference type="GO" id="GO:0050567">
    <property type="term" value="F:glutaminyl-tRNA synthase (glutamine-hydrolyzing) activity"/>
    <property type="evidence" value="ECO:0007669"/>
    <property type="project" value="UniProtKB-UniRule"/>
</dbReference>
<comment type="function">
    <text evidence="7 10">Allows the formation of correctly charged Asn-tRNA(Asn) or Gln-tRNA(Gln) through the transamidation of misacylated Asp-tRNA(Asn) or Glu-tRNA(Gln) in organisms which lack either or both of asparaginyl-tRNA or glutaminyl-tRNA synthetases. The reaction takes place in the presence of glutamine and ATP through an activated phospho-Asp-tRNA(Asn) or phospho-Glu-tRNA(Gln).</text>
</comment>
<dbReference type="NCBIfam" id="NF004014">
    <property type="entry name" value="PRK05477.1-4"/>
    <property type="match status" value="1"/>
</dbReference>
<dbReference type="Pfam" id="PF02637">
    <property type="entry name" value="GatB_Yqey"/>
    <property type="match status" value="1"/>
</dbReference>